<dbReference type="EMBL" id="LAZR01000172">
    <property type="protein sequence ID" value="KKN84327.1"/>
    <property type="molecule type" value="Genomic_DNA"/>
</dbReference>
<dbReference type="AlphaFoldDB" id="A0A0F9UAI3"/>
<name>A0A0F9UAI3_9ZZZZ</name>
<organism evidence="1">
    <name type="scientific">marine sediment metagenome</name>
    <dbReference type="NCBI Taxonomy" id="412755"/>
    <lineage>
        <taxon>unclassified sequences</taxon>
        <taxon>metagenomes</taxon>
        <taxon>ecological metagenomes</taxon>
    </lineage>
</organism>
<evidence type="ECO:0008006" key="2">
    <source>
        <dbReference type="Google" id="ProtNLM"/>
    </source>
</evidence>
<sequence>MKASTSIRNLVAAVSIGVGQLAYGSGFPVVDIASISQAVTDYTNQLLHYEELMAQTILNESQLMEAIQLYEQVMTEYDHMLYQMEGLRDKVSQREWEQIYARYKHVIDSHPTARPGYNTPRWTAANRKLEEVYTRSGRLEDIEDALGAVSFDPASLDYATQATRQGYAREQLATAQQLFVEDVSVEMGEQMIRAGKVSDSRMSLGPEDHLRTLQVMVEQNELLLDAIYQQNAINNAQLQYANQLDAQIFAEQNVGRQATLNEVRARQSQLTLVDESPLVNF</sequence>
<reference evidence="1" key="1">
    <citation type="journal article" date="2015" name="Nature">
        <title>Complex archaea that bridge the gap between prokaryotes and eukaryotes.</title>
        <authorList>
            <person name="Spang A."/>
            <person name="Saw J.H."/>
            <person name="Jorgensen S.L."/>
            <person name="Zaremba-Niedzwiedzka K."/>
            <person name="Martijn J."/>
            <person name="Lind A.E."/>
            <person name="van Eijk R."/>
            <person name="Schleper C."/>
            <person name="Guy L."/>
            <person name="Ettema T.J."/>
        </authorList>
    </citation>
    <scope>NUCLEOTIDE SEQUENCE</scope>
</reference>
<comment type="caution">
    <text evidence="1">The sequence shown here is derived from an EMBL/GenBank/DDBJ whole genome shotgun (WGS) entry which is preliminary data.</text>
</comment>
<evidence type="ECO:0000313" key="1">
    <source>
        <dbReference type="EMBL" id="KKN84327.1"/>
    </source>
</evidence>
<proteinExistence type="predicted"/>
<gene>
    <name evidence="1" type="ORF">LCGC14_0289890</name>
</gene>
<protein>
    <recommendedName>
        <fullName evidence="2">P-type conjugative transfer protein TrbJ</fullName>
    </recommendedName>
</protein>
<accession>A0A0F9UAI3</accession>